<reference evidence="1" key="1">
    <citation type="submission" date="2020-07" db="EMBL/GenBank/DDBJ databases">
        <title>Multicomponent nature underlies the extraordinary mechanical properties of spider dragline silk.</title>
        <authorList>
            <person name="Kono N."/>
            <person name="Nakamura H."/>
            <person name="Mori M."/>
            <person name="Yoshida Y."/>
            <person name="Ohtoshi R."/>
            <person name="Malay A.D."/>
            <person name="Moran D.A.P."/>
            <person name="Tomita M."/>
            <person name="Numata K."/>
            <person name="Arakawa K."/>
        </authorList>
    </citation>
    <scope>NUCLEOTIDE SEQUENCE</scope>
</reference>
<name>A0A8X6LL00_TRICU</name>
<gene>
    <name evidence="1" type="ORF">TNCT_402941</name>
</gene>
<accession>A0A8X6LL00</accession>
<dbReference type="Proteomes" id="UP000887116">
    <property type="component" value="Unassembled WGS sequence"/>
</dbReference>
<sequence>MEKSNASQQCLPLKYDNDDTSIVSEEEQIVLEQRCTQIMICAKSLEGGRRSWLNPYDFMICLELYQSKTHILICHNSCLAFEQKDYKTWKTQPMMYHCSKVEECNCRNGRKVTCSNK</sequence>
<keyword evidence="2" id="KW-1185">Reference proteome</keyword>
<proteinExistence type="predicted"/>
<organism evidence="1 2">
    <name type="scientific">Trichonephila clavata</name>
    <name type="common">Joro spider</name>
    <name type="synonym">Nephila clavata</name>
    <dbReference type="NCBI Taxonomy" id="2740835"/>
    <lineage>
        <taxon>Eukaryota</taxon>
        <taxon>Metazoa</taxon>
        <taxon>Ecdysozoa</taxon>
        <taxon>Arthropoda</taxon>
        <taxon>Chelicerata</taxon>
        <taxon>Arachnida</taxon>
        <taxon>Araneae</taxon>
        <taxon>Araneomorphae</taxon>
        <taxon>Entelegynae</taxon>
        <taxon>Araneoidea</taxon>
        <taxon>Nephilidae</taxon>
        <taxon>Trichonephila</taxon>
    </lineage>
</organism>
<dbReference type="EMBL" id="BMAO01017282">
    <property type="protein sequence ID" value="GFR14606.1"/>
    <property type="molecule type" value="Genomic_DNA"/>
</dbReference>
<dbReference type="AlphaFoldDB" id="A0A8X6LL00"/>
<comment type="caution">
    <text evidence="1">The sequence shown here is derived from an EMBL/GenBank/DDBJ whole genome shotgun (WGS) entry which is preliminary data.</text>
</comment>
<evidence type="ECO:0000313" key="1">
    <source>
        <dbReference type="EMBL" id="GFR14606.1"/>
    </source>
</evidence>
<protein>
    <submittedName>
        <fullName evidence="1">Uncharacterized protein</fullName>
    </submittedName>
</protein>
<evidence type="ECO:0000313" key="2">
    <source>
        <dbReference type="Proteomes" id="UP000887116"/>
    </source>
</evidence>